<feature type="compositionally biased region" description="Basic and acidic residues" evidence="2">
    <location>
        <begin position="34"/>
        <end position="50"/>
    </location>
</feature>
<evidence type="ECO:0000313" key="4">
    <source>
        <dbReference type="Proteomes" id="UP000078561"/>
    </source>
</evidence>
<feature type="region of interest" description="Disordered" evidence="2">
    <location>
        <begin position="1"/>
        <end position="50"/>
    </location>
</feature>
<keyword evidence="4" id="KW-1185">Reference proteome</keyword>
<dbReference type="InParanoid" id="A0A168RPK8"/>
<feature type="coiled-coil region" evidence="1">
    <location>
        <begin position="50"/>
        <end position="77"/>
    </location>
</feature>
<evidence type="ECO:0000256" key="1">
    <source>
        <dbReference type="SAM" id="Coils"/>
    </source>
</evidence>
<evidence type="ECO:0000313" key="3">
    <source>
        <dbReference type="EMBL" id="SAM07220.1"/>
    </source>
</evidence>
<gene>
    <name evidence="3" type="primary">ABSGL_12859.1 scaffold 13518</name>
</gene>
<name>A0A168RPK8_ABSGL</name>
<protein>
    <submittedName>
        <fullName evidence="3">Uncharacterized protein</fullName>
    </submittedName>
</protein>
<accession>A0A168RPK8</accession>
<dbReference type="Proteomes" id="UP000078561">
    <property type="component" value="Unassembled WGS sequence"/>
</dbReference>
<reference evidence="3" key="1">
    <citation type="submission" date="2016-04" db="EMBL/GenBank/DDBJ databases">
        <authorList>
            <person name="Evans L.H."/>
            <person name="Alamgir A."/>
            <person name="Owens N."/>
            <person name="Weber N.D."/>
            <person name="Virtaneva K."/>
            <person name="Barbian K."/>
            <person name="Babar A."/>
            <person name="Rosenke K."/>
        </authorList>
    </citation>
    <scope>NUCLEOTIDE SEQUENCE [LARGE SCALE GENOMIC DNA]</scope>
    <source>
        <strain evidence="3">CBS 101.48</strain>
    </source>
</reference>
<organism evidence="3">
    <name type="scientific">Absidia glauca</name>
    <name type="common">Pin mould</name>
    <dbReference type="NCBI Taxonomy" id="4829"/>
    <lineage>
        <taxon>Eukaryota</taxon>
        <taxon>Fungi</taxon>
        <taxon>Fungi incertae sedis</taxon>
        <taxon>Mucoromycota</taxon>
        <taxon>Mucoromycotina</taxon>
        <taxon>Mucoromycetes</taxon>
        <taxon>Mucorales</taxon>
        <taxon>Cunninghamellaceae</taxon>
        <taxon>Absidia</taxon>
    </lineage>
</organism>
<sequence length="146" mass="16458">MDPGNIQQDQVGESHVKNLEKVPSDIDTEMVEVPSKDEATVEKSAPEKKAESVRVAKEVAERKLEQYVDEFNQLMLKNLDGSVPDHLFELNLTNRQRWGSIVKSFETLIDNKKVFTKAKDFQVPTNLPVLQLKGDVDKNPKAPVVS</sequence>
<feature type="compositionally biased region" description="Polar residues" evidence="2">
    <location>
        <begin position="1"/>
        <end position="11"/>
    </location>
</feature>
<keyword evidence="1" id="KW-0175">Coiled coil</keyword>
<dbReference type="AlphaFoldDB" id="A0A168RPK8"/>
<feature type="compositionally biased region" description="Basic and acidic residues" evidence="2">
    <location>
        <begin position="12"/>
        <end position="24"/>
    </location>
</feature>
<proteinExistence type="predicted"/>
<evidence type="ECO:0000256" key="2">
    <source>
        <dbReference type="SAM" id="MobiDB-lite"/>
    </source>
</evidence>
<dbReference type="EMBL" id="LT554731">
    <property type="protein sequence ID" value="SAM07220.1"/>
    <property type="molecule type" value="Genomic_DNA"/>
</dbReference>